<dbReference type="SMART" id="SM00414">
    <property type="entry name" value="H2A"/>
    <property type="match status" value="1"/>
</dbReference>
<dbReference type="PANTHER" id="PTHR23430">
    <property type="entry name" value="HISTONE H2A"/>
    <property type="match status" value="1"/>
</dbReference>
<evidence type="ECO:0000256" key="5">
    <source>
        <dbReference type="SAM" id="MobiDB-lite"/>
    </source>
</evidence>
<dbReference type="GO" id="GO:0030527">
    <property type="term" value="F:structural constituent of chromatin"/>
    <property type="evidence" value="ECO:0007669"/>
    <property type="project" value="InterPro"/>
</dbReference>
<dbReference type="GO" id="GO:0046982">
    <property type="term" value="F:protein heterodimerization activity"/>
    <property type="evidence" value="ECO:0007669"/>
    <property type="project" value="InterPro"/>
</dbReference>
<evidence type="ECO:0000313" key="8">
    <source>
        <dbReference type="WBParaSite" id="L893_g4329.t1"/>
    </source>
</evidence>
<evidence type="ECO:0000256" key="1">
    <source>
        <dbReference type="ARBA" id="ARBA00004286"/>
    </source>
</evidence>
<protein>
    <recommendedName>
        <fullName evidence="4">Histone H2A</fullName>
    </recommendedName>
</protein>
<proteinExistence type="inferred from homology"/>
<comment type="subcellular location">
    <subcellularLocation>
        <location evidence="1">Chromosome</location>
    </subcellularLocation>
    <subcellularLocation>
        <location evidence="4">Nucleus</location>
    </subcellularLocation>
</comment>
<dbReference type="GO" id="GO:0000786">
    <property type="term" value="C:nucleosome"/>
    <property type="evidence" value="ECO:0007669"/>
    <property type="project" value="UniProtKB-KW"/>
</dbReference>
<dbReference type="PRINTS" id="PR00620">
    <property type="entry name" value="HISTONEH2A"/>
</dbReference>
<keyword evidence="4" id="KW-0539">Nucleus</keyword>
<keyword evidence="3 4" id="KW-0544">Nucleosome core</keyword>
<evidence type="ECO:0000259" key="6">
    <source>
        <dbReference type="Pfam" id="PF16211"/>
    </source>
</evidence>
<dbReference type="WBParaSite" id="L893_g4329.t1">
    <property type="protein sequence ID" value="L893_g4329.t1"/>
    <property type="gene ID" value="L893_g4329"/>
</dbReference>
<dbReference type="InterPro" id="IPR009072">
    <property type="entry name" value="Histone-fold"/>
</dbReference>
<dbReference type="SUPFAM" id="SSF47113">
    <property type="entry name" value="Histone-fold"/>
    <property type="match status" value="1"/>
</dbReference>
<accession>A0A1I8ACH1</accession>
<feature type="compositionally biased region" description="Basic and acidic residues" evidence="5">
    <location>
        <begin position="131"/>
        <end position="144"/>
    </location>
</feature>
<dbReference type="Pfam" id="PF16211">
    <property type="entry name" value="Histone_H2A_C"/>
    <property type="match status" value="1"/>
</dbReference>
<keyword evidence="2 4" id="KW-0158">Chromosome</keyword>
<feature type="region of interest" description="Disordered" evidence="5">
    <location>
        <begin position="125"/>
        <end position="144"/>
    </location>
</feature>
<reference evidence="8" key="1">
    <citation type="submission" date="2016-11" db="UniProtKB">
        <authorList>
            <consortium name="WormBaseParasite"/>
        </authorList>
    </citation>
    <scope>IDENTIFICATION</scope>
</reference>
<evidence type="ECO:0000256" key="3">
    <source>
        <dbReference type="ARBA" id="ARBA00023269"/>
    </source>
</evidence>
<name>A0A1I8ACH1_9BILA</name>
<keyword evidence="4" id="KW-0238">DNA-binding</keyword>
<dbReference type="GO" id="GO:0003677">
    <property type="term" value="F:DNA binding"/>
    <property type="evidence" value="ECO:0007669"/>
    <property type="project" value="UniProtKB-KW"/>
</dbReference>
<organism evidence="7 8">
    <name type="scientific">Steinernema glaseri</name>
    <dbReference type="NCBI Taxonomy" id="37863"/>
    <lineage>
        <taxon>Eukaryota</taxon>
        <taxon>Metazoa</taxon>
        <taxon>Ecdysozoa</taxon>
        <taxon>Nematoda</taxon>
        <taxon>Chromadorea</taxon>
        <taxon>Rhabditida</taxon>
        <taxon>Tylenchina</taxon>
        <taxon>Panagrolaimomorpha</taxon>
        <taxon>Strongyloidoidea</taxon>
        <taxon>Steinernematidae</taxon>
        <taxon>Steinernema</taxon>
    </lineage>
</organism>
<evidence type="ECO:0000256" key="4">
    <source>
        <dbReference type="RuleBase" id="RU003767"/>
    </source>
</evidence>
<dbReference type="InterPro" id="IPR002119">
    <property type="entry name" value="Histone_H2A"/>
</dbReference>
<dbReference type="InterPro" id="IPR032454">
    <property type="entry name" value="Histone_H2A_C"/>
</dbReference>
<evidence type="ECO:0000313" key="7">
    <source>
        <dbReference type="Proteomes" id="UP000095287"/>
    </source>
</evidence>
<dbReference type="Proteomes" id="UP000095287">
    <property type="component" value="Unplaced"/>
</dbReference>
<keyword evidence="7" id="KW-1185">Reference proteome</keyword>
<sequence length="144" mass="15460">MKVGVVWAATNLMNMTQNGSEGGRHLHFDVDDMKQRLVDGTGKRVPNDVANYFSGVVQQLTIEVVKSAIGAAIEAGQREVTPRHVLLGVKLDEDLNKVFGSGVFSGGGVIPNINNALLMKPPRTASPLRVTHADDSTKLEPEEA</sequence>
<feature type="domain" description="Histone H2A C-terminal" evidence="6">
    <location>
        <begin position="93"/>
        <end position="120"/>
    </location>
</feature>
<dbReference type="AlphaFoldDB" id="A0A1I8ACH1"/>
<evidence type="ECO:0000256" key="2">
    <source>
        <dbReference type="ARBA" id="ARBA00022454"/>
    </source>
</evidence>
<dbReference type="GO" id="GO:0005634">
    <property type="term" value="C:nucleus"/>
    <property type="evidence" value="ECO:0007669"/>
    <property type="project" value="UniProtKB-SubCell"/>
</dbReference>
<comment type="subunit">
    <text evidence="4">The nucleosome is a histone octamer containing two molecules each of H2A, H2B, H3 and H4 assembled in one H3-H4 heterotetramer and two H2A-H2B heterodimers. The octamer wraps approximately 147 bp of DNA.</text>
</comment>
<comment type="similarity">
    <text evidence="4">Belongs to the histone H2A family.</text>
</comment>
<dbReference type="Gene3D" id="1.10.20.10">
    <property type="entry name" value="Histone, subunit A"/>
    <property type="match status" value="1"/>
</dbReference>